<evidence type="ECO:0000256" key="3">
    <source>
        <dbReference type="ARBA" id="ARBA00022884"/>
    </source>
</evidence>
<dbReference type="SUPFAM" id="SSF117130">
    <property type="entry name" value="CsrA-like"/>
    <property type="match status" value="1"/>
</dbReference>
<dbReference type="Gene3D" id="2.60.40.4380">
    <property type="entry name" value="Translational regulator CsrA"/>
    <property type="match status" value="1"/>
</dbReference>
<comment type="subunit">
    <text evidence="4">Homodimer; the beta-strands of each monomer intercalate to form a hydrophobic core, while the alpha-helices form wings that extend away from the core.</text>
</comment>
<dbReference type="KEGG" id="mfol:DXT68_09085"/>
<keyword evidence="3 4" id="KW-0694">RNA-binding</keyword>
<keyword evidence="2 4" id="KW-0810">Translation regulation</keyword>
<dbReference type="Proteomes" id="UP000033572">
    <property type="component" value="Unassembled WGS sequence"/>
</dbReference>
<proteinExistence type="inferred from homology"/>
<gene>
    <name evidence="4 5" type="primary">csrA</name>
    <name evidence="5" type="ORF">RN50_00607</name>
</gene>
<dbReference type="GO" id="GO:0045947">
    <property type="term" value="P:negative regulation of translational initiation"/>
    <property type="evidence" value="ECO:0007669"/>
    <property type="project" value="UniProtKB-UniRule"/>
</dbReference>
<dbReference type="EMBL" id="JYIU01000030">
    <property type="protein sequence ID" value="KJL24697.1"/>
    <property type="molecule type" value="Genomic_DNA"/>
</dbReference>
<evidence type="ECO:0000313" key="6">
    <source>
        <dbReference type="Proteomes" id="UP000033572"/>
    </source>
</evidence>
<reference evidence="5 6" key="1">
    <citation type="submission" date="2015-02" db="EMBL/GenBank/DDBJ databases">
        <title>Draft genome sequences of ten Microbacterium spp. with emphasis on heavy metal contaminated environments.</title>
        <authorList>
            <person name="Corretto E."/>
        </authorList>
    </citation>
    <scope>NUCLEOTIDE SEQUENCE [LARGE SCALE GENOMIC DNA]</scope>
    <source>
        <strain evidence="5 6">DSM 12966</strain>
    </source>
</reference>
<keyword evidence="4" id="KW-0678">Repressor</keyword>
<evidence type="ECO:0000256" key="4">
    <source>
        <dbReference type="HAMAP-Rule" id="MF_00167"/>
    </source>
</evidence>
<dbReference type="GO" id="GO:1902208">
    <property type="term" value="P:regulation of bacterial-type flagellum assembly"/>
    <property type="evidence" value="ECO:0007669"/>
    <property type="project" value="UniProtKB-UniRule"/>
</dbReference>
<accession>A0A0F0KUX5</accession>
<dbReference type="InterPro" id="IPR036107">
    <property type="entry name" value="CsrA_sf"/>
</dbReference>
<dbReference type="GO" id="GO:0006402">
    <property type="term" value="P:mRNA catabolic process"/>
    <property type="evidence" value="ECO:0007669"/>
    <property type="project" value="InterPro"/>
</dbReference>
<sequence length="82" mass="8620">MLVLTRRANESIVIGDDITITILAVTPSGVRVGIDAPRDKRINRAEIVVAVSDANREALQAAADEAAESLLLDALGRPGTGR</sequence>
<dbReference type="GO" id="GO:0006109">
    <property type="term" value="P:regulation of carbohydrate metabolic process"/>
    <property type="evidence" value="ECO:0007669"/>
    <property type="project" value="InterPro"/>
</dbReference>
<dbReference type="GO" id="GO:0005829">
    <property type="term" value="C:cytosol"/>
    <property type="evidence" value="ECO:0007669"/>
    <property type="project" value="TreeGrafter"/>
</dbReference>
<dbReference type="Pfam" id="PF02599">
    <property type="entry name" value="CsrA"/>
    <property type="match status" value="1"/>
</dbReference>
<dbReference type="GO" id="GO:0044781">
    <property type="term" value="P:bacterial-type flagellum organization"/>
    <property type="evidence" value="ECO:0007669"/>
    <property type="project" value="UniProtKB-KW"/>
</dbReference>
<comment type="similarity">
    <text evidence="4">Belongs to the CsrA/RsmA family.</text>
</comment>
<keyword evidence="4" id="KW-1005">Bacterial flagellum biogenesis</keyword>
<protein>
    <recommendedName>
        <fullName evidence="4">Translational regulator CsrA</fullName>
    </recommendedName>
</protein>
<dbReference type="NCBIfam" id="TIGR00202">
    <property type="entry name" value="csrA"/>
    <property type="match status" value="1"/>
</dbReference>
<evidence type="ECO:0000313" key="5">
    <source>
        <dbReference type="EMBL" id="KJL24697.1"/>
    </source>
</evidence>
<evidence type="ECO:0000256" key="1">
    <source>
        <dbReference type="ARBA" id="ARBA00022490"/>
    </source>
</evidence>
<comment type="function">
    <text evidence="4">A translational regulator that binds mRNA to regulate translation initiation and/or mRNA stability. Usually binds in the 5'-UTR at or near the Shine-Dalgarno sequence preventing ribosome-binding, thus repressing translation. Its main target seems to be the major flagellin gene, while its function is anatagonized by FliW.</text>
</comment>
<dbReference type="InterPro" id="IPR003751">
    <property type="entry name" value="CsrA"/>
</dbReference>
<dbReference type="AlphaFoldDB" id="A0A0F0KUX5"/>
<keyword evidence="6" id="KW-1185">Reference proteome</keyword>
<organism evidence="5 6">
    <name type="scientific">Microbacterium foliorum</name>
    <dbReference type="NCBI Taxonomy" id="104336"/>
    <lineage>
        <taxon>Bacteria</taxon>
        <taxon>Bacillati</taxon>
        <taxon>Actinomycetota</taxon>
        <taxon>Actinomycetes</taxon>
        <taxon>Micrococcales</taxon>
        <taxon>Microbacteriaceae</taxon>
        <taxon>Microbacterium</taxon>
    </lineage>
</organism>
<dbReference type="PANTHER" id="PTHR34984:SF1">
    <property type="entry name" value="CARBON STORAGE REGULATOR"/>
    <property type="match status" value="1"/>
</dbReference>
<name>A0A0F0KUX5_9MICO</name>
<comment type="caution">
    <text evidence="5">The sequence shown here is derived from an EMBL/GenBank/DDBJ whole genome shotgun (WGS) entry which is preliminary data.</text>
</comment>
<keyword evidence="1 4" id="KW-0963">Cytoplasm</keyword>
<dbReference type="GeneID" id="94444547"/>
<evidence type="ECO:0000256" key="2">
    <source>
        <dbReference type="ARBA" id="ARBA00022845"/>
    </source>
</evidence>
<dbReference type="GO" id="GO:0048027">
    <property type="term" value="F:mRNA 5'-UTR binding"/>
    <property type="evidence" value="ECO:0007669"/>
    <property type="project" value="UniProtKB-UniRule"/>
</dbReference>
<dbReference type="HAMAP" id="MF_00167">
    <property type="entry name" value="CsrA"/>
    <property type="match status" value="1"/>
</dbReference>
<comment type="subcellular location">
    <subcellularLocation>
        <location evidence="4">Cytoplasm</location>
    </subcellularLocation>
</comment>
<dbReference type="RefSeq" id="WP_045253031.1">
    <property type="nucleotide sequence ID" value="NZ_CAKKLS010000003.1"/>
</dbReference>
<dbReference type="PATRIC" id="fig|104336.4.peg.627"/>
<dbReference type="PANTHER" id="PTHR34984">
    <property type="entry name" value="CARBON STORAGE REGULATOR"/>
    <property type="match status" value="1"/>
</dbReference>